<proteinExistence type="inferred from homology"/>
<keyword evidence="7" id="KW-1185">Reference proteome</keyword>
<dbReference type="OrthoDB" id="977540at2"/>
<accession>A0A0E3ZGX2</accession>
<dbReference type="GO" id="GO:0016887">
    <property type="term" value="F:ATP hydrolysis activity"/>
    <property type="evidence" value="ECO:0007669"/>
    <property type="project" value="InterPro"/>
</dbReference>
<evidence type="ECO:0000313" key="7">
    <source>
        <dbReference type="Proteomes" id="UP000033109"/>
    </source>
</evidence>
<dbReference type="STRING" id="400092.PKOR_16785"/>
<comment type="similarity">
    <text evidence="1">Belongs to the ABC transporter superfamily.</text>
</comment>
<dbReference type="PANTHER" id="PTHR43335">
    <property type="entry name" value="ABC TRANSPORTER, ATP-BINDING PROTEIN"/>
    <property type="match status" value="1"/>
</dbReference>
<name>A0A0E3ZGX2_9BACT</name>
<dbReference type="SUPFAM" id="SSF52540">
    <property type="entry name" value="P-loop containing nucleoside triphosphate hydrolases"/>
    <property type="match status" value="1"/>
</dbReference>
<protein>
    <recommendedName>
        <fullName evidence="5">ABC transporter domain-containing protein</fullName>
    </recommendedName>
</protein>
<dbReference type="PATRIC" id="fig|400092.3.peg.3681"/>
<evidence type="ECO:0000256" key="3">
    <source>
        <dbReference type="ARBA" id="ARBA00022741"/>
    </source>
</evidence>
<evidence type="ECO:0000313" key="6">
    <source>
        <dbReference type="EMBL" id="AKD04440.1"/>
    </source>
</evidence>
<dbReference type="InterPro" id="IPR027417">
    <property type="entry name" value="P-loop_NTPase"/>
</dbReference>
<feature type="domain" description="ABC transporter" evidence="5">
    <location>
        <begin position="6"/>
        <end position="233"/>
    </location>
</feature>
<reference evidence="6 7" key="1">
    <citation type="journal article" date="2015" name="Sci. Rep.">
        <title>Unraveling adaptation of Pontibacter korlensis to radiation and infertility in desert through complete genome and comparative transcriptomic analysis.</title>
        <authorList>
            <person name="Dai J."/>
            <person name="Dai W."/>
            <person name="Qiu C."/>
            <person name="Yang Z."/>
            <person name="Zhang Y."/>
            <person name="Zhou M."/>
            <person name="Zhang L."/>
            <person name="Fang C."/>
            <person name="Gao Q."/>
            <person name="Yang Q."/>
            <person name="Li X."/>
            <person name="Wang Z."/>
            <person name="Wang Z."/>
            <person name="Jia Z."/>
            <person name="Chen X."/>
        </authorList>
    </citation>
    <scope>NUCLEOTIDE SEQUENCE [LARGE SCALE GENOMIC DNA]</scope>
    <source>
        <strain evidence="6 7">X14-1T</strain>
    </source>
</reference>
<dbReference type="PANTHER" id="PTHR43335:SF4">
    <property type="entry name" value="ABC TRANSPORTER, ATP-BINDING PROTEIN"/>
    <property type="match status" value="1"/>
</dbReference>
<dbReference type="InterPro" id="IPR017871">
    <property type="entry name" value="ABC_transporter-like_CS"/>
</dbReference>
<dbReference type="Gene3D" id="3.40.50.300">
    <property type="entry name" value="P-loop containing nucleotide triphosphate hydrolases"/>
    <property type="match status" value="1"/>
</dbReference>
<sequence length="311" mass="34802">MKPHIIETHGLSYSFGKRQVLHNLELRVPQGTIFGFLGPNGAGKSTTIRILLGLLPVPKGQVMVHGQDLKDHRIDVLRRTGTLIEMPTLYRHLSGYDNLEMNRRMVQAPKSRVEEVLQIVGLTQDAHRKTKEYSLGMSQRLGIALALLSDPELLILDEPTNGLDPSGIREVRELIIRLNNEHGKTIFLSSHLLSEIEKCATELAIIDRGRTLYQGSLQHLYQGAFTSNVLQLETSNNSIAYKLLADHQYELLPQEADALAVQVHDKEQVALLNRLLVDNGIGVYRLSMNTHNLEELFLNMTKGEATPSAVL</sequence>
<evidence type="ECO:0000256" key="1">
    <source>
        <dbReference type="ARBA" id="ARBA00005417"/>
    </source>
</evidence>
<dbReference type="PROSITE" id="PS00211">
    <property type="entry name" value="ABC_TRANSPORTER_1"/>
    <property type="match status" value="1"/>
</dbReference>
<dbReference type="SMART" id="SM00382">
    <property type="entry name" value="AAA"/>
    <property type="match status" value="1"/>
</dbReference>
<evidence type="ECO:0000256" key="2">
    <source>
        <dbReference type="ARBA" id="ARBA00022448"/>
    </source>
</evidence>
<dbReference type="InterPro" id="IPR003439">
    <property type="entry name" value="ABC_transporter-like_ATP-bd"/>
</dbReference>
<organism evidence="6 7">
    <name type="scientific">Pontibacter korlensis</name>
    <dbReference type="NCBI Taxonomy" id="400092"/>
    <lineage>
        <taxon>Bacteria</taxon>
        <taxon>Pseudomonadati</taxon>
        <taxon>Bacteroidota</taxon>
        <taxon>Cytophagia</taxon>
        <taxon>Cytophagales</taxon>
        <taxon>Hymenobacteraceae</taxon>
        <taxon>Pontibacter</taxon>
    </lineage>
</organism>
<evidence type="ECO:0000256" key="4">
    <source>
        <dbReference type="ARBA" id="ARBA00022840"/>
    </source>
</evidence>
<dbReference type="InterPro" id="IPR003593">
    <property type="entry name" value="AAA+_ATPase"/>
</dbReference>
<dbReference type="GO" id="GO:0005524">
    <property type="term" value="F:ATP binding"/>
    <property type="evidence" value="ECO:0007669"/>
    <property type="project" value="UniProtKB-KW"/>
</dbReference>
<dbReference type="Pfam" id="PF00005">
    <property type="entry name" value="ABC_tran"/>
    <property type="match status" value="1"/>
</dbReference>
<dbReference type="EMBL" id="CP009621">
    <property type="protein sequence ID" value="AKD04440.1"/>
    <property type="molecule type" value="Genomic_DNA"/>
</dbReference>
<dbReference type="KEGG" id="pko:PKOR_16785"/>
<gene>
    <name evidence="6" type="ORF">PKOR_16785</name>
</gene>
<keyword evidence="2" id="KW-0813">Transport</keyword>
<dbReference type="AlphaFoldDB" id="A0A0E3ZGX2"/>
<dbReference type="PROSITE" id="PS50893">
    <property type="entry name" value="ABC_TRANSPORTER_2"/>
    <property type="match status" value="1"/>
</dbReference>
<dbReference type="RefSeq" id="WP_046312275.1">
    <property type="nucleotide sequence ID" value="NZ_CBCSCY010000006.1"/>
</dbReference>
<dbReference type="Proteomes" id="UP000033109">
    <property type="component" value="Chromosome"/>
</dbReference>
<keyword evidence="3" id="KW-0547">Nucleotide-binding</keyword>
<evidence type="ECO:0000259" key="5">
    <source>
        <dbReference type="PROSITE" id="PS50893"/>
    </source>
</evidence>
<dbReference type="HOGENOM" id="CLU_000604_1_2_10"/>
<keyword evidence="4" id="KW-0067">ATP-binding</keyword>